<dbReference type="CDD" id="cd04477">
    <property type="entry name" value="RPA1N"/>
    <property type="match status" value="1"/>
</dbReference>
<keyword evidence="8 9" id="KW-0539">Nucleus</keyword>
<dbReference type="GO" id="GO:0006281">
    <property type="term" value="P:DNA repair"/>
    <property type="evidence" value="ECO:0007669"/>
    <property type="project" value="InterPro"/>
</dbReference>
<comment type="similarity">
    <text evidence="2 9">Belongs to the replication factor A protein 1 family.</text>
</comment>
<protein>
    <recommendedName>
        <fullName evidence="9">Replication protein A subunit</fullName>
    </recommendedName>
</protein>
<dbReference type="FunFam" id="2.40.50.140:FF:000117">
    <property type="entry name" value="Replication protein A subunit"/>
    <property type="match status" value="1"/>
</dbReference>
<name>A0AAE9WAG4_9SCHI</name>
<keyword evidence="4 9" id="KW-0479">Metal-binding</keyword>
<dbReference type="Pfam" id="PF08646">
    <property type="entry name" value="Rep_fac-A_C"/>
    <property type="match status" value="1"/>
</dbReference>
<feature type="domain" description="Replication factor-A protein 1 N-terminal" evidence="12">
    <location>
        <begin position="5"/>
        <end position="106"/>
    </location>
</feature>
<dbReference type="FunFam" id="2.40.50.140:FF:000090">
    <property type="entry name" value="Replication protein A subunit"/>
    <property type="match status" value="1"/>
</dbReference>
<evidence type="ECO:0000256" key="9">
    <source>
        <dbReference type="RuleBase" id="RU364130"/>
    </source>
</evidence>
<keyword evidence="7 9" id="KW-0238">DNA-binding</keyword>
<feature type="domain" description="OB" evidence="11">
    <location>
        <begin position="200"/>
        <end position="282"/>
    </location>
</feature>
<evidence type="ECO:0000256" key="10">
    <source>
        <dbReference type="SAM" id="MobiDB-lite"/>
    </source>
</evidence>
<evidence type="ECO:0000256" key="6">
    <source>
        <dbReference type="ARBA" id="ARBA00022833"/>
    </source>
</evidence>
<evidence type="ECO:0000256" key="1">
    <source>
        <dbReference type="ARBA" id="ARBA00004123"/>
    </source>
</evidence>
<dbReference type="GO" id="GO:0006310">
    <property type="term" value="P:DNA recombination"/>
    <property type="evidence" value="ECO:0007669"/>
    <property type="project" value="InterPro"/>
</dbReference>
<proteinExistence type="inferred from homology"/>
<evidence type="ECO:0000256" key="8">
    <source>
        <dbReference type="ARBA" id="ARBA00023242"/>
    </source>
</evidence>
<dbReference type="FunFam" id="2.40.50.140:FF:000064">
    <property type="entry name" value="Replication protein A subunit"/>
    <property type="match status" value="1"/>
</dbReference>
<dbReference type="InterPro" id="IPR047192">
    <property type="entry name" value="Euk_RPA1_DBD_C"/>
</dbReference>
<dbReference type="Pfam" id="PF16900">
    <property type="entry name" value="REPA_OB_2"/>
    <property type="match status" value="1"/>
</dbReference>
<comment type="subunit">
    <text evidence="9">Component of the heterotrimeric canonical replication protein A complex (RPA).</text>
</comment>
<comment type="function">
    <text evidence="9">As part of the replication protein A (RPA/RP-A), a single-stranded DNA-binding heterotrimeric complex, may play an essential role in DNA replication, recombination and repair. Binds and stabilizes single-stranded DNA intermediates, preventing complementary DNA reannealing and recruiting different proteins involved in DNA metabolism.</text>
</comment>
<dbReference type="FunFam" id="2.40.50.140:FF:000041">
    <property type="entry name" value="Replication protein A subunit"/>
    <property type="match status" value="1"/>
</dbReference>
<gene>
    <name evidence="15" type="primary">ssb1</name>
    <name evidence="15" type="ORF">SOMG_02168</name>
</gene>
<evidence type="ECO:0000256" key="4">
    <source>
        <dbReference type="ARBA" id="ARBA00022723"/>
    </source>
</evidence>
<keyword evidence="16" id="KW-1185">Reference proteome</keyword>
<dbReference type="CDD" id="cd04474">
    <property type="entry name" value="RPA1_DBD_A"/>
    <property type="match status" value="1"/>
</dbReference>
<feature type="domain" description="Replication protein A OB" evidence="14">
    <location>
        <begin position="308"/>
        <end position="404"/>
    </location>
</feature>
<dbReference type="AlphaFoldDB" id="A0AAE9WAG4"/>
<evidence type="ECO:0000259" key="13">
    <source>
        <dbReference type="Pfam" id="PF08646"/>
    </source>
</evidence>
<keyword evidence="5 9" id="KW-0863">Zinc-finger</keyword>
<dbReference type="GO" id="GO:0003697">
    <property type="term" value="F:single-stranded DNA binding"/>
    <property type="evidence" value="ECO:0007669"/>
    <property type="project" value="UniProtKB-ARBA"/>
</dbReference>
<dbReference type="Pfam" id="PF04057">
    <property type="entry name" value="Rep-A_N"/>
    <property type="match status" value="1"/>
</dbReference>
<feature type="region of interest" description="Disordered" evidence="10">
    <location>
        <begin position="127"/>
        <end position="178"/>
    </location>
</feature>
<dbReference type="InterPro" id="IPR007199">
    <property type="entry name" value="Rep_factor-A_N"/>
</dbReference>
<evidence type="ECO:0000259" key="11">
    <source>
        <dbReference type="Pfam" id="PF01336"/>
    </source>
</evidence>
<dbReference type="Proteomes" id="UP001212411">
    <property type="component" value="Chromosome 1"/>
</dbReference>
<dbReference type="RefSeq" id="XP_056036929.1">
    <property type="nucleotide sequence ID" value="XM_056180960.1"/>
</dbReference>
<evidence type="ECO:0000256" key="3">
    <source>
        <dbReference type="ARBA" id="ARBA00022705"/>
    </source>
</evidence>
<dbReference type="NCBIfam" id="TIGR00617">
    <property type="entry name" value="rpa1"/>
    <property type="match status" value="1"/>
</dbReference>
<dbReference type="GO" id="GO:0008270">
    <property type="term" value="F:zinc ion binding"/>
    <property type="evidence" value="ECO:0007669"/>
    <property type="project" value="UniProtKB-KW"/>
</dbReference>
<dbReference type="GO" id="GO:0000781">
    <property type="term" value="C:chromosome, telomeric region"/>
    <property type="evidence" value="ECO:0007669"/>
    <property type="project" value="UniProtKB-ARBA"/>
</dbReference>
<evidence type="ECO:0000313" key="16">
    <source>
        <dbReference type="Proteomes" id="UP001212411"/>
    </source>
</evidence>
<dbReference type="InterPro" id="IPR013955">
    <property type="entry name" value="Rep_factor-A_C"/>
</dbReference>
<dbReference type="PANTHER" id="PTHR47165:SF4">
    <property type="entry name" value="OS03G0429900 PROTEIN"/>
    <property type="match status" value="1"/>
</dbReference>
<evidence type="ECO:0000259" key="12">
    <source>
        <dbReference type="Pfam" id="PF04057"/>
    </source>
</evidence>
<evidence type="ECO:0000256" key="2">
    <source>
        <dbReference type="ARBA" id="ARBA00005690"/>
    </source>
</evidence>
<accession>A0AAE9WAG4</accession>
<evidence type="ECO:0000313" key="15">
    <source>
        <dbReference type="EMBL" id="WBW72686.1"/>
    </source>
</evidence>
<dbReference type="Pfam" id="PF01336">
    <property type="entry name" value="tRNA_anti-codon"/>
    <property type="match status" value="1"/>
</dbReference>
<dbReference type="InterPro" id="IPR004365">
    <property type="entry name" value="NA-bd_OB_tRNA"/>
</dbReference>
<keyword evidence="6 9" id="KW-0862">Zinc</keyword>
<dbReference type="InterPro" id="IPR031657">
    <property type="entry name" value="REPA_OB_2"/>
</dbReference>
<dbReference type="InterPro" id="IPR012340">
    <property type="entry name" value="NA-bd_OB-fold"/>
</dbReference>
<comment type="subcellular location">
    <subcellularLocation>
        <location evidence="1 9">Nucleus</location>
    </subcellularLocation>
</comment>
<feature type="compositionally biased region" description="Polar residues" evidence="10">
    <location>
        <begin position="137"/>
        <end position="157"/>
    </location>
</feature>
<evidence type="ECO:0000256" key="7">
    <source>
        <dbReference type="ARBA" id="ARBA00023125"/>
    </source>
</evidence>
<dbReference type="Gene3D" id="2.40.50.140">
    <property type="entry name" value="Nucleic acid-binding proteins"/>
    <property type="match status" value="4"/>
</dbReference>
<dbReference type="GO" id="GO:0005662">
    <property type="term" value="C:DNA replication factor A complex"/>
    <property type="evidence" value="ECO:0007669"/>
    <property type="project" value="UniProtKB-ARBA"/>
</dbReference>
<dbReference type="GeneID" id="80875649"/>
<dbReference type="KEGG" id="som:SOMG_02168"/>
<dbReference type="GO" id="GO:0007004">
    <property type="term" value="P:telomere maintenance via telomerase"/>
    <property type="evidence" value="ECO:0007669"/>
    <property type="project" value="UniProtKB-ARBA"/>
</dbReference>
<dbReference type="PANTHER" id="PTHR47165">
    <property type="entry name" value="OS03G0429900 PROTEIN"/>
    <property type="match status" value="1"/>
</dbReference>
<evidence type="ECO:0000259" key="14">
    <source>
        <dbReference type="Pfam" id="PF16900"/>
    </source>
</evidence>
<sequence length="617" mass="68893">MAERLSVGSLRVINTSDSSSYPPNPVLQVLTVKELNSNPTSGAPKRYRVVLSDSINYAQSMLSTQLNHLVAENKLAKGAFVQLTQFTVNIMKERKILIVLGLDVLTELGFMEKIGNPAGLETVDSLRQQPQPPVNEGSLNQPSAPANYPANTGSFYGNNSPSTAPAPPPMVKRPSGPNPANGYSTIIYPIEGLSPYQNKWTIRARVTNKSDIKHWHNQRGEGKLFSVNLLDESGEIRATGFNDQVDAFYDILHEGQVYYISRCRVNIAKKQFTNVQNEYELMFERDTEIKKAEDQSAVPVARFSFVSLQEVGNVAKDAVIDVIGVLQSIGPVQQITSRATSRGFDKRDITVVDQTGFEMRITLWGKLAIEFSAPEESVLAFKGVKVNDFQGRSLSMLTSSTMSTDPDIQESHLLKGWYDGQGRGQDFAKHSNNASISSVSGRSAERKTIADVQAEHLGMSETPDYFSLKGTIVYIRKKNVSYPACPAPDCNKKIFDQGGSWRCEKCNKEYDAPQYRYIMTIAVGDHTGQLWLNVFDDVGKIIMHKSADELNDYQENDENAFMNCMAEACYMPYIFQCRAKQDNFKGETRVRYTVTSLSQMNWQEESKKLIDYIQGAN</sequence>
<feature type="domain" description="Replication factor A C-terminal" evidence="13">
    <location>
        <begin position="465"/>
        <end position="609"/>
    </location>
</feature>
<keyword evidence="3 9" id="KW-0235">DNA replication</keyword>
<dbReference type="GO" id="GO:0006260">
    <property type="term" value="P:DNA replication"/>
    <property type="evidence" value="ECO:0007669"/>
    <property type="project" value="UniProtKB-KW"/>
</dbReference>
<dbReference type="CDD" id="cd04476">
    <property type="entry name" value="RPA1_DBD_C"/>
    <property type="match status" value="1"/>
</dbReference>
<dbReference type="EMBL" id="CP115611">
    <property type="protein sequence ID" value="WBW72686.1"/>
    <property type="molecule type" value="Genomic_DNA"/>
</dbReference>
<evidence type="ECO:0000256" key="5">
    <source>
        <dbReference type="ARBA" id="ARBA00022771"/>
    </source>
</evidence>
<reference evidence="15 16" key="1">
    <citation type="journal article" date="2023" name="G3 (Bethesda)">
        <title>A high-quality reference genome for the fission yeast Schizosaccharomyces osmophilus.</title>
        <authorList>
            <person name="Jia G.S."/>
            <person name="Zhang W.C."/>
            <person name="Liang Y."/>
            <person name="Liu X.H."/>
            <person name="Rhind N."/>
            <person name="Pidoux A."/>
            <person name="Brysch-Herzberg M."/>
            <person name="Du L.L."/>
        </authorList>
    </citation>
    <scope>NUCLEOTIDE SEQUENCE [LARGE SCALE GENOMIC DNA]</scope>
    <source>
        <strain evidence="15 16">CBS 15793</strain>
    </source>
</reference>
<organism evidence="15 16">
    <name type="scientific">Schizosaccharomyces osmophilus</name>
    <dbReference type="NCBI Taxonomy" id="2545709"/>
    <lineage>
        <taxon>Eukaryota</taxon>
        <taxon>Fungi</taxon>
        <taxon>Dikarya</taxon>
        <taxon>Ascomycota</taxon>
        <taxon>Taphrinomycotina</taxon>
        <taxon>Schizosaccharomycetes</taxon>
        <taxon>Schizosaccharomycetales</taxon>
        <taxon>Schizosaccharomycetaceae</taxon>
        <taxon>Schizosaccharomyces</taxon>
    </lineage>
</organism>
<dbReference type="SUPFAM" id="SSF50249">
    <property type="entry name" value="Nucleic acid-binding proteins"/>
    <property type="match status" value="4"/>
</dbReference>
<dbReference type="CDD" id="cd04475">
    <property type="entry name" value="RPA1_DBD_B"/>
    <property type="match status" value="1"/>
</dbReference>
<dbReference type="InterPro" id="IPR004591">
    <property type="entry name" value="Rfa1"/>
</dbReference>